<dbReference type="Pfam" id="PF00561">
    <property type="entry name" value="Abhydrolase_1"/>
    <property type="match status" value="1"/>
</dbReference>
<dbReference type="InterPro" id="IPR000073">
    <property type="entry name" value="AB_hydrolase_1"/>
</dbReference>
<protein>
    <submittedName>
        <fullName evidence="2">Alpha/beta fold hydrolase</fullName>
    </submittedName>
</protein>
<evidence type="ECO:0000259" key="1">
    <source>
        <dbReference type="Pfam" id="PF00561"/>
    </source>
</evidence>
<dbReference type="RefSeq" id="WP_170204631.1">
    <property type="nucleotide sequence ID" value="NZ_CP051685.1"/>
</dbReference>
<gene>
    <name evidence="2" type="ORF">HH212_23085</name>
</gene>
<dbReference type="PANTHER" id="PTHR43798:SF33">
    <property type="entry name" value="HYDROLASE, PUTATIVE (AFU_ORTHOLOGUE AFUA_2G14860)-RELATED"/>
    <property type="match status" value="1"/>
</dbReference>
<dbReference type="InterPro" id="IPR050266">
    <property type="entry name" value="AB_hydrolase_sf"/>
</dbReference>
<evidence type="ECO:0000313" key="3">
    <source>
        <dbReference type="Proteomes" id="UP000502415"/>
    </source>
</evidence>
<dbReference type="Gene3D" id="3.40.50.1820">
    <property type="entry name" value="alpha/beta hydrolase"/>
    <property type="match status" value="1"/>
</dbReference>
<proteinExistence type="predicted"/>
<organism evidence="2 3">
    <name type="scientific">Massilia forsythiae</name>
    <dbReference type="NCBI Taxonomy" id="2728020"/>
    <lineage>
        <taxon>Bacteria</taxon>
        <taxon>Pseudomonadati</taxon>
        <taxon>Pseudomonadota</taxon>
        <taxon>Betaproteobacteria</taxon>
        <taxon>Burkholderiales</taxon>
        <taxon>Oxalobacteraceae</taxon>
        <taxon>Telluria group</taxon>
        <taxon>Massilia</taxon>
    </lineage>
</organism>
<keyword evidence="2" id="KW-0378">Hydrolase</keyword>
<dbReference type="PRINTS" id="PR00111">
    <property type="entry name" value="ABHYDROLASE"/>
</dbReference>
<evidence type="ECO:0000313" key="2">
    <source>
        <dbReference type="EMBL" id="QJE02548.1"/>
    </source>
</evidence>
<accession>A0A7Z2ZUG9</accession>
<dbReference type="InterPro" id="IPR029058">
    <property type="entry name" value="AB_hydrolase_fold"/>
</dbReference>
<feature type="domain" description="AB hydrolase-1" evidence="1">
    <location>
        <begin position="22"/>
        <end position="257"/>
    </location>
</feature>
<dbReference type="Proteomes" id="UP000502415">
    <property type="component" value="Chromosome"/>
</dbReference>
<dbReference type="GO" id="GO:0016787">
    <property type="term" value="F:hydrolase activity"/>
    <property type="evidence" value="ECO:0007669"/>
    <property type="project" value="UniProtKB-KW"/>
</dbReference>
<dbReference type="GO" id="GO:0016020">
    <property type="term" value="C:membrane"/>
    <property type="evidence" value="ECO:0007669"/>
    <property type="project" value="TreeGrafter"/>
</dbReference>
<keyword evidence="3" id="KW-1185">Reference proteome</keyword>
<dbReference type="PANTHER" id="PTHR43798">
    <property type="entry name" value="MONOACYLGLYCEROL LIPASE"/>
    <property type="match status" value="1"/>
</dbReference>
<reference evidence="2 3" key="1">
    <citation type="submission" date="2020-04" db="EMBL/GenBank/DDBJ databases">
        <title>Genome sequencing of novel species.</title>
        <authorList>
            <person name="Heo J."/>
            <person name="Kim S.-J."/>
            <person name="Kim J.-S."/>
            <person name="Hong S.-B."/>
            <person name="Kwon S.-W."/>
        </authorList>
    </citation>
    <scope>NUCLEOTIDE SEQUENCE [LARGE SCALE GENOMIC DNA]</scope>
    <source>
        <strain evidence="2 3">GN2-R2</strain>
    </source>
</reference>
<dbReference type="KEGG" id="mfy:HH212_23085"/>
<dbReference type="AlphaFoldDB" id="A0A7Z2ZUG9"/>
<dbReference type="SUPFAM" id="SSF53474">
    <property type="entry name" value="alpha/beta-Hydrolases"/>
    <property type="match status" value="1"/>
</dbReference>
<sequence>MLFDVQGKPAYARLEGSEGKGPAIVLVHGAQNDHSVWTALAQGLGARGHRVLAADLPGHGNSAGPALGSVEDMAGWLLALLDAAGIAGPDDGGAAILAGHSMGSLVALEAAARAPGRAAGIVLLGTAYPMRVAESLLAGARDDEAAAIEMVARWSHSELSLAPSAGDPALSIGDAARALMRRLSEINPERLLYTDLAACNAYAGGERAAGALRCPALLVLGRRDKMTPARAAARLKDAIAHATLLEVDAGHAMMAERPGALLEALDGFARSCV</sequence>
<name>A0A7Z2ZUG9_9BURK</name>
<dbReference type="EMBL" id="CP051685">
    <property type="protein sequence ID" value="QJE02548.1"/>
    <property type="molecule type" value="Genomic_DNA"/>
</dbReference>